<gene>
    <name evidence="5" type="ordered locus">MYSTI_07557</name>
</gene>
<dbReference type="PANTHER" id="PTHR43976">
    <property type="entry name" value="SHORT CHAIN DEHYDROGENASE"/>
    <property type="match status" value="1"/>
</dbReference>
<dbReference type="PRINTS" id="PR00080">
    <property type="entry name" value="SDRFAMILY"/>
</dbReference>
<dbReference type="OrthoDB" id="5354363at2"/>
<protein>
    <submittedName>
        <fullName evidence="5">Dehydrogenase</fullName>
    </submittedName>
</protein>
<dbReference type="InterPro" id="IPR057326">
    <property type="entry name" value="KR_dom"/>
</dbReference>
<keyword evidence="6" id="KW-1185">Reference proteome</keyword>
<comment type="similarity">
    <text evidence="1 3">Belongs to the short-chain dehydrogenases/reductases (SDR) family.</text>
</comment>
<reference evidence="5 6" key="1">
    <citation type="journal article" date="2013" name="Genome Announc.">
        <title>Complete genome sequence of Myxococcus stipitatus strain DSM 14675, a fruiting myxobacterium.</title>
        <authorList>
            <person name="Huntley S."/>
            <person name="Kneip S."/>
            <person name="Treuner-Lange A."/>
            <person name="Sogaard-Andersen L."/>
        </authorList>
    </citation>
    <scope>NUCLEOTIDE SEQUENCE [LARGE SCALE GENOMIC DNA]</scope>
    <source>
        <strain evidence="6">DSM 14675 / JCM 12634 / Mx s8</strain>
    </source>
</reference>
<dbReference type="KEGG" id="msd:MYSTI_07557"/>
<feature type="domain" description="Ketoreductase" evidence="4">
    <location>
        <begin position="8"/>
        <end position="178"/>
    </location>
</feature>
<dbReference type="InterPro" id="IPR036291">
    <property type="entry name" value="NAD(P)-bd_dom_sf"/>
</dbReference>
<dbReference type="GO" id="GO:0016491">
    <property type="term" value="F:oxidoreductase activity"/>
    <property type="evidence" value="ECO:0007669"/>
    <property type="project" value="UniProtKB-KW"/>
</dbReference>
<dbReference type="PRINTS" id="PR00081">
    <property type="entry name" value="GDHRDH"/>
</dbReference>
<dbReference type="SUPFAM" id="SSF51735">
    <property type="entry name" value="NAD(P)-binding Rossmann-fold domains"/>
    <property type="match status" value="1"/>
</dbReference>
<evidence type="ECO:0000313" key="6">
    <source>
        <dbReference type="Proteomes" id="UP000011131"/>
    </source>
</evidence>
<evidence type="ECO:0000256" key="2">
    <source>
        <dbReference type="ARBA" id="ARBA00023002"/>
    </source>
</evidence>
<evidence type="ECO:0000256" key="1">
    <source>
        <dbReference type="ARBA" id="ARBA00006484"/>
    </source>
</evidence>
<keyword evidence="2" id="KW-0560">Oxidoreductase</keyword>
<accession>L7UQI8</accession>
<evidence type="ECO:0000259" key="4">
    <source>
        <dbReference type="SMART" id="SM00822"/>
    </source>
</evidence>
<dbReference type="Gene3D" id="3.40.50.720">
    <property type="entry name" value="NAD(P)-binding Rossmann-like Domain"/>
    <property type="match status" value="1"/>
</dbReference>
<evidence type="ECO:0000256" key="3">
    <source>
        <dbReference type="RuleBase" id="RU000363"/>
    </source>
</evidence>
<dbReference type="EMBL" id="CP004025">
    <property type="protein sequence ID" value="AGC48829.1"/>
    <property type="molecule type" value="Genomic_DNA"/>
</dbReference>
<dbReference type="Proteomes" id="UP000011131">
    <property type="component" value="Chromosome"/>
</dbReference>
<dbReference type="InterPro" id="IPR002347">
    <property type="entry name" value="SDR_fam"/>
</dbReference>
<dbReference type="PROSITE" id="PS00061">
    <property type="entry name" value="ADH_SHORT"/>
    <property type="match status" value="1"/>
</dbReference>
<dbReference type="Pfam" id="PF00106">
    <property type="entry name" value="adh_short"/>
    <property type="match status" value="1"/>
</dbReference>
<dbReference type="InterPro" id="IPR051911">
    <property type="entry name" value="SDR_oxidoreductase"/>
</dbReference>
<dbReference type="CDD" id="cd05374">
    <property type="entry name" value="17beta-HSD-like_SDR_c"/>
    <property type="match status" value="1"/>
</dbReference>
<dbReference type="AlphaFoldDB" id="L7UQI8"/>
<dbReference type="PANTHER" id="PTHR43976:SF16">
    <property type="entry name" value="SHORT-CHAIN DEHYDROGENASE_REDUCTASE FAMILY PROTEIN"/>
    <property type="match status" value="1"/>
</dbReference>
<organism evidence="5 6">
    <name type="scientific">Myxococcus stipitatus (strain DSM 14675 / JCM 12634 / Mx s8)</name>
    <dbReference type="NCBI Taxonomy" id="1278073"/>
    <lineage>
        <taxon>Bacteria</taxon>
        <taxon>Pseudomonadati</taxon>
        <taxon>Myxococcota</taxon>
        <taxon>Myxococcia</taxon>
        <taxon>Myxococcales</taxon>
        <taxon>Cystobacterineae</taxon>
        <taxon>Myxococcaceae</taxon>
        <taxon>Myxococcus</taxon>
    </lineage>
</organism>
<proteinExistence type="inferred from homology"/>
<dbReference type="eggNOG" id="COG1028">
    <property type="taxonomic scope" value="Bacteria"/>
</dbReference>
<sequence>MDSMNDSQVVLVTGASSGLGLAIATLLSTQGYRVFGTSRDPSRAPAMPFPLITLDVREDASVASCLAEVTRVAGGVDVLVNNAGCAIVGAVEETSVAEAQAQMETNCFGALRMMRAVLPRMRRLRQGRIVSISSLAGVAPPPFLGAYAASKHALEALSESLAHEVRPHGVRVSLIELDGMRTGIPFARPRVLEPAYTAPSSRMLARLGHITGAGGGDPMDVARCVLEVLRSPAPLMRYVVGPEAAKVVAARRQLSEEDYIRHMVGGLGLWEPLPT</sequence>
<name>L7UQI8_MYXSD</name>
<dbReference type="RefSeq" id="WP_015353082.1">
    <property type="nucleotide sequence ID" value="NC_020126.1"/>
</dbReference>
<dbReference type="InterPro" id="IPR020904">
    <property type="entry name" value="Sc_DH/Rdtase_CS"/>
</dbReference>
<dbReference type="HOGENOM" id="CLU_010194_2_9_7"/>
<dbReference type="STRING" id="1278073.MYSTI_07557"/>
<evidence type="ECO:0000313" key="5">
    <source>
        <dbReference type="EMBL" id="AGC48829.1"/>
    </source>
</evidence>
<dbReference type="PATRIC" id="fig|1278073.3.peg.7682"/>
<dbReference type="SMART" id="SM00822">
    <property type="entry name" value="PKS_KR"/>
    <property type="match status" value="1"/>
</dbReference>